<proteinExistence type="predicted"/>
<dbReference type="Proteomes" id="UP000633731">
    <property type="component" value="Unassembled WGS sequence"/>
</dbReference>
<protein>
    <submittedName>
        <fullName evidence="1">Hemagglutinin repeat-containing protein</fullName>
    </submittedName>
</protein>
<evidence type="ECO:0000313" key="1">
    <source>
        <dbReference type="EMBL" id="MBK4727753.1"/>
    </source>
</evidence>
<reference evidence="1" key="1">
    <citation type="submission" date="2021-01" db="EMBL/GenBank/DDBJ databases">
        <title>Draft genome of Pantoea agglomerans Eh 335.</title>
        <authorList>
            <person name="Emsley S.A."/>
            <person name="Oline D.K."/>
            <person name="Saw J.H."/>
            <person name="Ushijima B."/>
            <person name="Videau P."/>
            <person name="Koyack M.J."/>
        </authorList>
    </citation>
    <scope>NUCLEOTIDE SEQUENCE</scope>
    <source>
        <strain evidence="1">Eh 335</strain>
    </source>
</reference>
<keyword evidence="2" id="KW-1185">Reference proteome</keyword>
<gene>
    <name evidence="1" type="ORF">JJL49_21210</name>
</gene>
<dbReference type="EMBL" id="JAEOXF010000018">
    <property type="protein sequence ID" value="MBK4727753.1"/>
    <property type="molecule type" value="Genomic_DNA"/>
</dbReference>
<evidence type="ECO:0000313" key="2">
    <source>
        <dbReference type="Proteomes" id="UP000633731"/>
    </source>
</evidence>
<organism evidence="1 2">
    <name type="scientific">Enterobacter agglomerans</name>
    <name type="common">Erwinia herbicola</name>
    <name type="synonym">Pantoea agglomerans</name>
    <dbReference type="NCBI Taxonomy" id="549"/>
    <lineage>
        <taxon>Bacteria</taxon>
        <taxon>Pseudomonadati</taxon>
        <taxon>Pseudomonadota</taxon>
        <taxon>Gammaproteobacteria</taxon>
        <taxon>Enterobacterales</taxon>
        <taxon>Erwiniaceae</taxon>
        <taxon>Pantoea</taxon>
        <taxon>Pantoea agglomerans group</taxon>
    </lineage>
</organism>
<sequence>MNKHCYRLIFSRTHGELRVVSELARSCSSEPGQSRGIGAPRLWVTVRRVVWMLGLSLFAAPTIAAGIVADGSAPAGQRPQVIATQNGLPQVNIAAPNRSGVSHNQYRQFDVDKRGAILNNSASMTSTQLAGMIQGNPNLKLNSAPARVILNEVNSSNPSELRGFLEVAGGRAQVIVANPAGIVCNGCGTINAGRMTLTTGKTQLNADGSLAGYQVERGTVRIEGGGLNGDARHDTEYVDVLARAVDVNAGVWAKQGLNVVAGRNRISADAKTVSALATDGKAPELAIDMGQMGGMYSGHIRMIGTEAGVGVRNQGGHIQAEKTLTVSSEGKLTWQSGKQEAVTEAGGDIQLAARDSIEHHGKLHSGGTLSVDSREGDVKQSGTLAAAGDVTLKAKRGITSSGNLLAGSDANSVLTQDADLTLTSQGEIQASGKLLSKKDVKVSGQRVDLSQSTLAARRADIRAQAAGVALKNAKVDSAELIVNTAGSVAAQQAQVSAGRWDINADSLSVQRGIWSQTGEGESRFALSGQLDNTDGSIEARQLSLTSATLTNQNGRLVALNDTAQHWQVSGLLDNTHGALGSNGNLTLVVEGGLGNRGGLIFSDQQLDLTVNNALDNQGGTVRSSDDQRIVANHINNRQGLFSSGAGLELTVQQLDNPDGTLISYGKGVYHVATLNNQQGKLHSGDALAIEADEVNNQGGQLVATRALDVHTTQLNNQDQGKISSQQALTVQADRLNNRDGGLLLGTTDTDVTARTLDNRAGSVQSAGTLTLSLLETLDNRQGRVVANQALTIQGGNPGARSAGVPALDLINQGGVVQSGATLSVQTHTLNNQGGTLLSQQDLNLAVRQNYTHRAGDTLSSNGTVTLSVAGVLTNLTDWLLPGGLIVNSQDFTNQGSLVGKTLHLTTGLLLNRGRLEADSMTLNVDTLDNPATLIGDNITVRGRVIDNHGNAAVIAATDRLDLHSGERLTNRDGGLLYSSGSLFLGSDDLIENRASSIEADGDVTVEAKRLNNLREGLNIARNAASSDYSWHRYNYYWRSYGSDVGRNKNTMTPTTQRLTFKDDAAAASNRYGTLLAIDAGSKRAQVRVKNSQGVMTNLWVNYLALKPNADGSYAMTFYETRGYRQNTVPTPYQNTVWREHDQGRLEQWDPNKHLDIADAPYVSDYNNLRERTVTGTVTRDKLVSAGVGAHILAGGNMVLRVAGQLLNDASTLSANGDLNVAGAKNIVNKGYSVNERRQEHIVDHYDRDTNHWYPTFNRDETTALTTIDAIMTGNGSVTIQGASIENVTVNQAQISSVAAAEKAAQAGREEWERNPLTANEDGTQPLTPGELALANQQQLDRVATSIPNNGLFRQDTAKGSPFLVVTDERFTSRSKFISSDYLLDRVGYDPALVIKRLGDGFYEQRLVREQMLALTGRPSEKGDDAMAQYQNLMNNGSKVAQDFHLVPGVALTPAQIAALQQDIVWLVSETVDSAEGPQTVWVPKVYLANNTVRLSGDGALIAGGNLQLSANSLSNAGNLVADQALKIDADQFLHQGGDIRADSINVQATHLTLSTNLQDALRQASMSASDISLSGTDVKLQGAKLDATQNLSLSAQNSLEIGAARSSHTASIEVISGAMGNRTRAGMEDAGSRKAQVSGEWQQALGSSLNAGGNLSLNAGQDLTLQGSQVKAGGTTQMQAGGEIKLLAETTTNTTHLTADSRTSSVSNTRQEDRLLLSTLSGDQGVTLVAGKNLRVEGAQVDSEKGSIGVSAQDVIIKEARQVVIDQDSEKKREGKTKIQREMETVRDSGIGSTFSGEKGVTVIAREGDIAVAGSTLHSEDGAIALQAKQDVVINSATDRESQFSEERSVRKKFLSKKTTRTVKDDRSTLEQGSLLSGESVSITAGRDLAVVGSAIAADNDVTLAAGNNVDIVAATETESHYLLEEKKKKGLLGSGGIGFTIGSQSTRHQIDENGTTQSQSVSTVGSSQGNVSITAGNRAHIGGADVVAGKDIAITGDSVQIDPGYDKRTSTETFESKQSGFTLALSGAVGSALNTAVSTAQQARKEGDGRLQALQGTKAVLSGVQGAQAWDHDNAVTEAADAKNAANGVEKGADGAEKGATNTVGVNLSYGSQSSKSETTIKSSQSQGSTLNAGQNLSITATGKGKGPDSGDINIAGSQLKAGKDLSLDASRDIHLVSAQNTESTDGKNSSKGGSVGIGIGVGSGGWGISVSASVNAGKGHEKGKGLTHSETTLDAGSVVSLNSGRDTTLKGAQVSGETVTADVGRNLTLASQQDSDSYDAKQQNVSAGGSFTFGSMTGSVNINANRDKMNSDFDSVKEQTGLFAGSGGYAIKVGEHTQLDGAVIASTATADKNSLDTGTLGWSDIHNQADYKTEHQSVGFNSGGPIGANLLSNVSALPISGSGSEGHAEGTTKAAVSEGSITVRDTAKQQQDVSTLNRDTEHANDGSITPIFNKEKEQKRLQQAQLVSDIAAQALDIYNTHEATKATREATAALGDKSRQAGLEERAKKALSEEKRVNPKVDDGPQAVAGKAWQLAYDDALAANGAQMGGSVSTGVNAVVSALQGLAGGDIRAALAQGAAPYLAGVVKTLTTQDKQYSELSAAEKANNALAHALLGGVVAELSGGNAAAGAAGAATGELAAPAIALALYGTADSSKLTSQQKENLSALATLASGIASGVSSDSTAGAVTGGLAGKNAVENNALSSQDEKQRQDAKWSLPYLEGEKKAQAEKLVSDLNAKDKAFDAAMDSACKNLSSAACQGMRQELAAMGRSYDEKLDGQYVGNMGSVYKEGKGQVDALMWQYASADAKAERDANINRIAENWGVSKEAAATLYDSMAVVHTTAAIGGAAYGMKVSSSAAKGSTSVVESEKAALDRISQNAKDTVNLNSKQNYSVLDQQAAKSSVIIEQDKLKYLFGEVNSSAHNTPRSTQLAQSMYRLGIPLDDAGAKLIMEHISQVPKTSGNIVNVYTNQFGKFEVRESLLMGPSGKAAKLETSFQIMDNGSRRFVTTIPKDGKK</sequence>
<name>A0ACC5RTW9_ENTAG</name>
<comment type="caution">
    <text evidence="1">The sequence shown here is derived from an EMBL/GenBank/DDBJ whole genome shotgun (WGS) entry which is preliminary data.</text>
</comment>
<accession>A0ACC5RTW9</accession>